<dbReference type="EMBL" id="AP035768">
    <property type="protein sequence ID" value="BFO15309.1"/>
    <property type="molecule type" value="Genomic_DNA"/>
</dbReference>
<protein>
    <recommendedName>
        <fullName evidence="2">Protein-tyrosine-phosphatase</fullName>
    </recommendedName>
</protein>
<dbReference type="InterPro" id="IPR036196">
    <property type="entry name" value="Ptyr_pPase_sf"/>
</dbReference>
<reference evidence="1" key="1">
    <citation type="submission" date="2024-06" db="EMBL/GenBank/DDBJ databases">
        <authorList>
            <consortium name="consrtm"/>
            <person name="Uemura M."/>
            <person name="Terahara T."/>
        </authorList>
    </citation>
    <scope>NUCLEOTIDE SEQUENCE</scope>
    <source>
        <strain evidence="1">KM77-8</strain>
    </source>
</reference>
<accession>A0AAT9HD55</accession>
<dbReference type="Gene3D" id="3.40.50.2300">
    <property type="match status" value="1"/>
</dbReference>
<evidence type="ECO:0000313" key="1">
    <source>
        <dbReference type="EMBL" id="BFO15309.1"/>
    </source>
</evidence>
<proteinExistence type="predicted"/>
<name>A0AAT9HD55_9ACTN</name>
<sequence>MTAPESGRGIGNGESSAEITTTFGFPRDTFRILHVSTGNVCRSPITERLTRHFVSQRLGILGAG</sequence>
<evidence type="ECO:0008006" key="2">
    <source>
        <dbReference type="Google" id="ProtNLM"/>
    </source>
</evidence>
<organism evidence="1">
    <name type="scientific">Streptomyces haneummycinicus</name>
    <dbReference type="NCBI Taxonomy" id="3074435"/>
    <lineage>
        <taxon>Bacteria</taxon>
        <taxon>Bacillati</taxon>
        <taxon>Actinomycetota</taxon>
        <taxon>Actinomycetes</taxon>
        <taxon>Kitasatosporales</taxon>
        <taxon>Streptomycetaceae</taxon>
        <taxon>Streptomyces</taxon>
    </lineage>
</organism>
<reference evidence="1" key="2">
    <citation type="submission" date="2024-07" db="EMBL/GenBank/DDBJ databases">
        <title>Streptomyces haneummycinica sp. nov., a new antibiotic-producing actinobacterium isolated from marine sediment.</title>
        <authorList>
            <person name="Uemura M."/>
            <person name="Hamada M."/>
            <person name="Hirano S."/>
            <person name="Kobayashi K."/>
            <person name="Ohshiro T."/>
            <person name="Kobayashi T."/>
            <person name="Terahara T."/>
        </authorList>
    </citation>
    <scope>NUCLEOTIDE SEQUENCE</scope>
    <source>
        <strain evidence="1">KM77-8</strain>
    </source>
</reference>
<dbReference type="SUPFAM" id="SSF52788">
    <property type="entry name" value="Phosphotyrosine protein phosphatases I"/>
    <property type="match status" value="1"/>
</dbReference>
<dbReference type="AlphaFoldDB" id="A0AAT9HD55"/>
<gene>
    <name evidence="1" type="ORF">SHKM778_16970</name>
</gene>